<accession>A0AAN6V6P7</accession>
<proteinExistence type="predicted"/>
<dbReference type="AlphaFoldDB" id="A0AAN6V6P7"/>
<keyword evidence="2" id="KW-0472">Membrane</keyword>
<keyword evidence="5" id="KW-1185">Reference proteome</keyword>
<dbReference type="Proteomes" id="UP001302676">
    <property type="component" value="Unassembled WGS sequence"/>
</dbReference>
<feature type="region of interest" description="Disordered" evidence="1">
    <location>
        <begin position="14"/>
        <end position="39"/>
    </location>
</feature>
<comment type="caution">
    <text evidence="4">The sequence shown here is derived from an EMBL/GenBank/DDBJ whole genome shotgun (WGS) entry which is preliminary data.</text>
</comment>
<dbReference type="InterPro" id="IPR041622">
    <property type="entry name" value="SLATT_fungi"/>
</dbReference>
<dbReference type="RefSeq" id="XP_062639279.1">
    <property type="nucleotide sequence ID" value="XM_062776509.1"/>
</dbReference>
<dbReference type="NCBIfam" id="NF033635">
    <property type="entry name" value="SLATT_fungal"/>
    <property type="match status" value="1"/>
</dbReference>
<dbReference type="GeneID" id="87813122"/>
<dbReference type="Pfam" id="PF18142">
    <property type="entry name" value="SLATT_fungal"/>
    <property type="match status" value="1"/>
</dbReference>
<keyword evidence="2" id="KW-1133">Transmembrane helix</keyword>
<feature type="transmembrane region" description="Helical" evidence="2">
    <location>
        <begin position="143"/>
        <end position="161"/>
    </location>
</feature>
<feature type="compositionally biased region" description="Polar residues" evidence="1">
    <location>
        <begin position="29"/>
        <end position="39"/>
    </location>
</feature>
<protein>
    <recommendedName>
        <fullName evidence="3">SMODS and SLOG-associating 2TM effector domain-containing protein</fullName>
    </recommendedName>
</protein>
<evidence type="ECO:0000259" key="3">
    <source>
        <dbReference type="Pfam" id="PF18142"/>
    </source>
</evidence>
<sequence>MTSFVKSLAGLLGIKPRAPQTPRPDEEQATTTAAESSVFGSTLPPASHTLSTAGTSQRVPSDDSLQLFRLTLGITSAPHLGFHISAHRSADNVGLYSRVVRGEQTAKDSYKVFSIIINACYFLQIIVAASLTALGAANANNKAITAFGAINTVIAGFLTYLKGSGYPARFKYMAGEWKKVREYIEHRERDFSLEHCTLDVQEEIEKIRHMYETTKHDIEVNNPEAFNAKTSSNGRMEGVRYDGVDQKKAEAIAAKLHGLDGTIKRLTGQANTAAAGVENKSNDVHAKIRNLEDSLDRMSKHIEKSALDGQDAAAQSGMHAAIEEGERRALTEFRGLGRAATRGFEENRPRVPHQVSITVAGGHDEEGGGSEGVKK</sequence>
<evidence type="ECO:0000313" key="5">
    <source>
        <dbReference type="Proteomes" id="UP001302676"/>
    </source>
</evidence>
<feature type="transmembrane region" description="Helical" evidence="2">
    <location>
        <begin position="115"/>
        <end position="137"/>
    </location>
</feature>
<dbReference type="EMBL" id="MU853565">
    <property type="protein sequence ID" value="KAK4145908.1"/>
    <property type="molecule type" value="Genomic_DNA"/>
</dbReference>
<name>A0AAN6V6P7_9PEZI</name>
<evidence type="ECO:0000256" key="2">
    <source>
        <dbReference type="SAM" id="Phobius"/>
    </source>
</evidence>
<evidence type="ECO:0000256" key="1">
    <source>
        <dbReference type="SAM" id="MobiDB-lite"/>
    </source>
</evidence>
<dbReference type="PANTHER" id="PTHR38793:SF3">
    <property type="entry name" value="SMODS AND SLOG-ASSOCIATING 2TM EFFECTOR DOMAIN-CONTAINING PROTEIN"/>
    <property type="match status" value="1"/>
</dbReference>
<dbReference type="PANTHER" id="PTHR38793">
    <property type="entry name" value="SLATT_FUNGAL DOMAIN-CONTAINING PROTEIN-RELATED"/>
    <property type="match status" value="1"/>
</dbReference>
<reference evidence="4" key="1">
    <citation type="journal article" date="2023" name="Mol. Phylogenet. Evol.">
        <title>Genome-scale phylogeny and comparative genomics of the fungal order Sordariales.</title>
        <authorList>
            <person name="Hensen N."/>
            <person name="Bonometti L."/>
            <person name="Westerberg I."/>
            <person name="Brannstrom I.O."/>
            <person name="Guillou S."/>
            <person name="Cros-Aarteil S."/>
            <person name="Calhoun S."/>
            <person name="Haridas S."/>
            <person name="Kuo A."/>
            <person name="Mondo S."/>
            <person name="Pangilinan J."/>
            <person name="Riley R."/>
            <person name="LaButti K."/>
            <person name="Andreopoulos B."/>
            <person name="Lipzen A."/>
            <person name="Chen C."/>
            <person name="Yan M."/>
            <person name="Daum C."/>
            <person name="Ng V."/>
            <person name="Clum A."/>
            <person name="Steindorff A."/>
            <person name="Ohm R.A."/>
            <person name="Martin F."/>
            <person name="Silar P."/>
            <person name="Natvig D.O."/>
            <person name="Lalanne C."/>
            <person name="Gautier V."/>
            <person name="Ament-Velasquez S.L."/>
            <person name="Kruys A."/>
            <person name="Hutchinson M.I."/>
            <person name="Powell A.J."/>
            <person name="Barry K."/>
            <person name="Miller A.N."/>
            <person name="Grigoriev I.V."/>
            <person name="Debuchy R."/>
            <person name="Gladieux P."/>
            <person name="Hiltunen Thoren M."/>
            <person name="Johannesson H."/>
        </authorList>
    </citation>
    <scope>NUCLEOTIDE SEQUENCE</scope>
    <source>
        <strain evidence="4">CBS 141.50</strain>
    </source>
</reference>
<evidence type="ECO:0000313" key="4">
    <source>
        <dbReference type="EMBL" id="KAK4145908.1"/>
    </source>
</evidence>
<organism evidence="4 5">
    <name type="scientific">Dichotomopilus funicola</name>
    <dbReference type="NCBI Taxonomy" id="1934379"/>
    <lineage>
        <taxon>Eukaryota</taxon>
        <taxon>Fungi</taxon>
        <taxon>Dikarya</taxon>
        <taxon>Ascomycota</taxon>
        <taxon>Pezizomycotina</taxon>
        <taxon>Sordariomycetes</taxon>
        <taxon>Sordariomycetidae</taxon>
        <taxon>Sordariales</taxon>
        <taxon>Chaetomiaceae</taxon>
        <taxon>Dichotomopilus</taxon>
    </lineage>
</organism>
<keyword evidence="2" id="KW-0812">Transmembrane</keyword>
<reference evidence="4" key="2">
    <citation type="submission" date="2023-05" db="EMBL/GenBank/DDBJ databases">
        <authorList>
            <consortium name="Lawrence Berkeley National Laboratory"/>
            <person name="Steindorff A."/>
            <person name="Hensen N."/>
            <person name="Bonometti L."/>
            <person name="Westerberg I."/>
            <person name="Brannstrom I.O."/>
            <person name="Guillou S."/>
            <person name="Cros-Aarteil S."/>
            <person name="Calhoun S."/>
            <person name="Haridas S."/>
            <person name="Kuo A."/>
            <person name="Mondo S."/>
            <person name="Pangilinan J."/>
            <person name="Riley R."/>
            <person name="Labutti K."/>
            <person name="Andreopoulos B."/>
            <person name="Lipzen A."/>
            <person name="Chen C."/>
            <person name="Yanf M."/>
            <person name="Daum C."/>
            <person name="Ng V."/>
            <person name="Clum A."/>
            <person name="Ohm R."/>
            <person name="Martin F."/>
            <person name="Silar P."/>
            <person name="Natvig D."/>
            <person name="Lalanne C."/>
            <person name="Gautier V."/>
            <person name="Ament-Velasquez S.L."/>
            <person name="Kruys A."/>
            <person name="Hutchinson M.I."/>
            <person name="Powell A.J."/>
            <person name="Barry K."/>
            <person name="Miller A.N."/>
            <person name="Grigoriev I.V."/>
            <person name="Debuchy R."/>
            <person name="Gladieux P."/>
            <person name="Thoren M.H."/>
            <person name="Johannesson H."/>
        </authorList>
    </citation>
    <scope>NUCLEOTIDE SEQUENCE</scope>
    <source>
        <strain evidence="4">CBS 141.50</strain>
    </source>
</reference>
<gene>
    <name evidence="4" type="ORF">C8A04DRAFT_10227</name>
</gene>
<feature type="domain" description="SMODS and SLOG-associating 2TM effector" evidence="3">
    <location>
        <begin position="98"/>
        <end position="216"/>
    </location>
</feature>